<dbReference type="FunFam" id="1.10.3130.10:FF:000003">
    <property type="entry name" value="Serine acetyltransferase"/>
    <property type="match status" value="1"/>
</dbReference>
<dbReference type="InterPro" id="IPR001451">
    <property type="entry name" value="Hexapep"/>
</dbReference>
<accession>A0A8S0WW66</accession>
<evidence type="ECO:0000256" key="3">
    <source>
        <dbReference type="ARBA" id="ARBA00007274"/>
    </source>
</evidence>
<dbReference type="PANTHER" id="PTHR42811">
    <property type="entry name" value="SERINE ACETYLTRANSFERASE"/>
    <property type="match status" value="1"/>
</dbReference>
<comment type="similarity">
    <text evidence="3 13">Belongs to the transferase hexapeptide repeat family.</text>
</comment>
<name>A0A8S0WW66_9FIRM</name>
<keyword evidence="11 13" id="KW-0012">Acyltransferase</keyword>
<keyword evidence="9" id="KW-0677">Repeat</keyword>
<dbReference type="Proteomes" id="UP001071230">
    <property type="component" value="Unassembled WGS sequence"/>
</dbReference>
<dbReference type="EMBL" id="CDGJ01000066">
    <property type="protein sequence ID" value="CEJ07846.1"/>
    <property type="molecule type" value="Genomic_DNA"/>
</dbReference>
<evidence type="ECO:0000256" key="7">
    <source>
        <dbReference type="ARBA" id="ARBA00022605"/>
    </source>
</evidence>
<evidence type="ECO:0000313" key="17">
    <source>
        <dbReference type="EMBL" id="CEJ07846.1"/>
    </source>
</evidence>
<evidence type="ECO:0000313" key="16">
    <source>
        <dbReference type="EMBL" id="CAA7600071.1"/>
    </source>
</evidence>
<evidence type="ECO:0000256" key="9">
    <source>
        <dbReference type="ARBA" id="ARBA00022737"/>
    </source>
</evidence>
<dbReference type="RefSeq" id="WP_240983799.1">
    <property type="nucleotide sequence ID" value="NZ_CDGJ01000066.1"/>
</dbReference>
<dbReference type="GO" id="GO:0005737">
    <property type="term" value="C:cytoplasm"/>
    <property type="evidence" value="ECO:0007669"/>
    <property type="project" value="UniProtKB-SubCell"/>
</dbReference>
<comment type="subcellular location">
    <subcellularLocation>
        <location evidence="1">Cytoplasm</location>
    </subcellularLocation>
</comment>
<evidence type="ECO:0000256" key="10">
    <source>
        <dbReference type="ARBA" id="ARBA00023192"/>
    </source>
</evidence>
<evidence type="ECO:0000259" key="15">
    <source>
        <dbReference type="Pfam" id="PF06426"/>
    </source>
</evidence>
<keyword evidence="10" id="KW-0198">Cysteine biosynthesis</keyword>
<gene>
    <name evidence="16" type="ORF">DEACI_0720</name>
    <name evidence="17" type="ORF">DEACI_2312</name>
</gene>
<feature type="region of interest" description="Disordered" evidence="14">
    <location>
        <begin position="221"/>
        <end position="250"/>
    </location>
</feature>
<dbReference type="Pfam" id="PF00132">
    <property type="entry name" value="Hexapep"/>
    <property type="match status" value="1"/>
</dbReference>
<dbReference type="GO" id="GO:0006535">
    <property type="term" value="P:cysteine biosynthetic process from serine"/>
    <property type="evidence" value="ECO:0007669"/>
    <property type="project" value="InterPro"/>
</dbReference>
<dbReference type="InterPro" id="IPR053376">
    <property type="entry name" value="Serine_acetyltransferase"/>
</dbReference>
<dbReference type="InterPro" id="IPR010493">
    <property type="entry name" value="Ser_AcTrfase_N"/>
</dbReference>
<evidence type="ECO:0000256" key="11">
    <source>
        <dbReference type="ARBA" id="ARBA00023315"/>
    </source>
</evidence>
<keyword evidence="8 13" id="KW-0808">Transferase</keyword>
<dbReference type="Pfam" id="PF06426">
    <property type="entry name" value="SATase_N"/>
    <property type="match status" value="1"/>
</dbReference>
<keyword evidence="7" id="KW-0028">Amino-acid biosynthesis</keyword>
<dbReference type="Gene3D" id="1.10.3130.10">
    <property type="entry name" value="serine acetyltransferase, domain 1"/>
    <property type="match status" value="1"/>
</dbReference>
<dbReference type="InterPro" id="IPR011004">
    <property type="entry name" value="Trimer_LpxA-like_sf"/>
</dbReference>
<evidence type="ECO:0000256" key="8">
    <source>
        <dbReference type="ARBA" id="ARBA00022679"/>
    </source>
</evidence>
<dbReference type="NCBIfam" id="NF041874">
    <property type="entry name" value="EPS_EpsC"/>
    <property type="match status" value="1"/>
</dbReference>
<dbReference type="EMBL" id="LR746496">
    <property type="protein sequence ID" value="CAA7600071.1"/>
    <property type="molecule type" value="Genomic_DNA"/>
</dbReference>
<dbReference type="AlphaFoldDB" id="A0A8S0WW66"/>
<dbReference type="PIRSF" id="PIRSF000441">
    <property type="entry name" value="CysE"/>
    <property type="match status" value="1"/>
</dbReference>
<evidence type="ECO:0000256" key="12">
    <source>
        <dbReference type="ARBA" id="ARBA00049486"/>
    </source>
</evidence>
<evidence type="ECO:0000256" key="14">
    <source>
        <dbReference type="SAM" id="MobiDB-lite"/>
    </source>
</evidence>
<dbReference type="SUPFAM" id="SSF51161">
    <property type="entry name" value="Trimeric LpxA-like enzymes"/>
    <property type="match status" value="1"/>
</dbReference>
<evidence type="ECO:0000256" key="6">
    <source>
        <dbReference type="ARBA" id="ARBA00022490"/>
    </source>
</evidence>
<comment type="pathway">
    <text evidence="2">Amino-acid biosynthesis; L-cysteine biosynthesis; L-cysteine from L-serine: step 1/2.</text>
</comment>
<organism evidence="16">
    <name type="scientific">Acididesulfobacillus acetoxydans</name>
    <dbReference type="NCBI Taxonomy" id="1561005"/>
    <lineage>
        <taxon>Bacteria</taxon>
        <taxon>Bacillati</taxon>
        <taxon>Bacillota</taxon>
        <taxon>Clostridia</taxon>
        <taxon>Eubacteriales</taxon>
        <taxon>Peptococcaceae</taxon>
        <taxon>Acididesulfobacillus</taxon>
    </lineage>
</organism>
<dbReference type="Proteomes" id="UP000836597">
    <property type="component" value="Chromosome"/>
</dbReference>
<dbReference type="CDD" id="cd03354">
    <property type="entry name" value="LbH_SAT"/>
    <property type="match status" value="1"/>
</dbReference>
<evidence type="ECO:0000256" key="5">
    <source>
        <dbReference type="ARBA" id="ARBA00018522"/>
    </source>
</evidence>
<keyword evidence="18" id="KW-1185">Reference proteome</keyword>
<evidence type="ECO:0000256" key="13">
    <source>
        <dbReference type="PIRNR" id="PIRNR000441"/>
    </source>
</evidence>
<comment type="catalytic activity">
    <reaction evidence="12 13">
        <text>L-serine + acetyl-CoA = O-acetyl-L-serine + CoA</text>
        <dbReference type="Rhea" id="RHEA:24560"/>
        <dbReference type="ChEBI" id="CHEBI:33384"/>
        <dbReference type="ChEBI" id="CHEBI:57287"/>
        <dbReference type="ChEBI" id="CHEBI:57288"/>
        <dbReference type="ChEBI" id="CHEBI:58340"/>
        <dbReference type="EC" id="2.3.1.30"/>
    </reaction>
</comment>
<dbReference type="Gene3D" id="2.160.10.10">
    <property type="entry name" value="Hexapeptide repeat proteins"/>
    <property type="match status" value="1"/>
</dbReference>
<feature type="domain" description="Serine acetyltransferase N-terminal" evidence="15">
    <location>
        <begin position="3"/>
        <end position="35"/>
    </location>
</feature>
<dbReference type="InterPro" id="IPR045304">
    <property type="entry name" value="LbH_SAT"/>
</dbReference>
<sequence length="250" mass="27432">MFRQLRDDIRVIFERDPAAKSIIEVIVCYPGFHALLFHRMAHWLYKRHLVLLPRMISQLARFLTGIEIHPGAKIGQGFFIDHGTGVVIGETAEIGDNVTLYQGVTLGGTGKEKGKRHPTIGNNVVIGTGAKILGSFKIGDNVKIGAGSVVNKPVPADTTVVGVPGRVVVHKGVPVKSPDLRHDELPDPVAETLQCLMERVEALERRLREKEEGERLNVFELIQHHDPDKGKVPSEGNGESGDVCLRPDDV</sequence>
<evidence type="ECO:0000256" key="1">
    <source>
        <dbReference type="ARBA" id="ARBA00004496"/>
    </source>
</evidence>
<feature type="compositionally biased region" description="Basic and acidic residues" evidence="14">
    <location>
        <begin position="221"/>
        <end position="232"/>
    </location>
</feature>
<keyword evidence="6" id="KW-0963">Cytoplasm</keyword>
<proteinExistence type="inferred from homology"/>
<protein>
    <recommendedName>
        <fullName evidence="5 13">Serine acetyltransferase</fullName>
        <ecNumber evidence="4 13">2.3.1.30</ecNumber>
    </recommendedName>
</protein>
<dbReference type="EC" id="2.3.1.30" evidence="4 13"/>
<dbReference type="GO" id="GO:0009001">
    <property type="term" value="F:serine O-acetyltransferase activity"/>
    <property type="evidence" value="ECO:0007669"/>
    <property type="project" value="UniProtKB-EC"/>
</dbReference>
<evidence type="ECO:0000256" key="4">
    <source>
        <dbReference type="ARBA" id="ARBA00013266"/>
    </source>
</evidence>
<dbReference type="NCBIfam" id="TIGR01172">
    <property type="entry name" value="cysE"/>
    <property type="match status" value="1"/>
</dbReference>
<dbReference type="KEGG" id="aacx:DEACI_0720"/>
<dbReference type="InterPro" id="IPR042122">
    <property type="entry name" value="Ser_AcTrfase_N_sf"/>
</dbReference>
<evidence type="ECO:0000313" key="18">
    <source>
        <dbReference type="Proteomes" id="UP001071230"/>
    </source>
</evidence>
<reference evidence="17" key="1">
    <citation type="submission" date="2014-11" db="EMBL/GenBank/DDBJ databases">
        <authorList>
            <person name="Hornung B.V."/>
        </authorList>
    </citation>
    <scope>NUCLEOTIDE SEQUENCE</scope>
    <source>
        <strain evidence="17">INE</strain>
    </source>
</reference>
<reference evidence="16" key="2">
    <citation type="submission" date="2020-01" db="EMBL/GenBank/DDBJ databases">
        <authorList>
            <person name="Hornung B."/>
        </authorList>
    </citation>
    <scope>NUCLEOTIDE SEQUENCE</scope>
    <source>
        <strain evidence="16">PacBioINE</strain>
    </source>
</reference>
<dbReference type="FunFam" id="2.160.10.10:FF:000007">
    <property type="entry name" value="Serine acetyltransferase"/>
    <property type="match status" value="1"/>
</dbReference>
<evidence type="ECO:0000256" key="2">
    <source>
        <dbReference type="ARBA" id="ARBA00004876"/>
    </source>
</evidence>
<dbReference type="InterPro" id="IPR005881">
    <property type="entry name" value="Ser_O-AcTrfase"/>
</dbReference>